<dbReference type="InterPro" id="IPR005084">
    <property type="entry name" value="CBM6"/>
</dbReference>
<reference evidence="4" key="1">
    <citation type="submission" date="2018-12" db="EMBL/GenBank/DDBJ databases">
        <title>Tengunoibacter tsumagoiensis gen. nov., sp. nov., Dictyobacter kobayashii sp. nov., D. alpinus sp. nov., and D. joshuensis sp. nov. and description of Dictyobacteraceae fam. nov. within the order Ktedonobacterales isolated from Tengu-no-mugimeshi.</title>
        <authorList>
            <person name="Wang C.M."/>
            <person name="Zheng Y."/>
            <person name="Sakai Y."/>
            <person name="Toyoda A."/>
            <person name="Minakuchi Y."/>
            <person name="Abe K."/>
            <person name="Yokota A."/>
            <person name="Yabe S."/>
        </authorList>
    </citation>
    <scope>NUCLEOTIDE SEQUENCE [LARGE SCALE GENOMIC DNA]</scope>
    <source>
        <strain evidence="4">Uno3</strain>
    </source>
</reference>
<evidence type="ECO:0000256" key="1">
    <source>
        <dbReference type="SAM" id="MobiDB-lite"/>
    </source>
</evidence>
<evidence type="ECO:0000313" key="3">
    <source>
        <dbReference type="EMBL" id="GCE12903.1"/>
    </source>
</evidence>
<keyword evidence="4" id="KW-1185">Reference proteome</keyword>
<dbReference type="InterPro" id="IPR008979">
    <property type="entry name" value="Galactose-bd-like_sf"/>
</dbReference>
<comment type="caution">
    <text evidence="3">The sequence shown here is derived from an EMBL/GenBank/DDBJ whole genome shotgun (WGS) entry which is preliminary data.</text>
</comment>
<dbReference type="EMBL" id="BIFR01000001">
    <property type="protein sequence ID" value="GCE12903.1"/>
    <property type="molecule type" value="Genomic_DNA"/>
</dbReference>
<organism evidence="3 4">
    <name type="scientific">Tengunoibacter tsumagoiensis</name>
    <dbReference type="NCBI Taxonomy" id="2014871"/>
    <lineage>
        <taxon>Bacteria</taxon>
        <taxon>Bacillati</taxon>
        <taxon>Chloroflexota</taxon>
        <taxon>Ktedonobacteria</taxon>
        <taxon>Ktedonobacterales</taxon>
        <taxon>Dictyobacteraceae</taxon>
        <taxon>Tengunoibacter</taxon>
    </lineage>
</organism>
<accession>A0A402A194</accession>
<feature type="compositionally biased region" description="Pro residues" evidence="1">
    <location>
        <begin position="898"/>
        <end position="920"/>
    </location>
</feature>
<dbReference type="OrthoDB" id="7783360at2"/>
<gene>
    <name evidence="3" type="ORF">KTT_27620</name>
</gene>
<dbReference type="RefSeq" id="WP_126580485.1">
    <property type="nucleotide sequence ID" value="NZ_BIFR01000001.1"/>
</dbReference>
<evidence type="ECO:0000259" key="2">
    <source>
        <dbReference type="PROSITE" id="PS51175"/>
    </source>
</evidence>
<feature type="domain" description="CBM6" evidence="2">
    <location>
        <begin position="569"/>
        <end position="693"/>
    </location>
</feature>
<feature type="region of interest" description="Disordered" evidence="1">
    <location>
        <begin position="893"/>
        <end position="924"/>
    </location>
</feature>
<evidence type="ECO:0000313" key="4">
    <source>
        <dbReference type="Proteomes" id="UP000287352"/>
    </source>
</evidence>
<protein>
    <recommendedName>
        <fullName evidence="2">CBM6 domain-containing protein</fullName>
    </recommendedName>
</protein>
<name>A0A402A194_9CHLR</name>
<dbReference type="GO" id="GO:0030246">
    <property type="term" value="F:carbohydrate binding"/>
    <property type="evidence" value="ECO:0007669"/>
    <property type="project" value="InterPro"/>
</dbReference>
<dbReference type="PROSITE" id="PS51175">
    <property type="entry name" value="CBM6"/>
    <property type="match status" value="1"/>
</dbReference>
<dbReference type="AlphaFoldDB" id="A0A402A194"/>
<dbReference type="SUPFAM" id="SSF49785">
    <property type="entry name" value="Galactose-binding domain-like"/>
    <property type="match status" value="1"/>
</dbReference>
<sequence length="1043" mass="111085">MTRLLTMKTIIAPNQKPHWSLTFLVGLLCLALLLTSALLVVPRFQAHAETSNQRPSVGLNLTEPDYDTFTDAMKTSSPWNSGSNPATVDANGWPTEDASLYVWEGASGTDGTYQLSFTGQATISPFGGTISNQQYTAATNTTTATIVITDTGPINFNLNFTNTHRTASSATNTGITNVVMMKPVSEGSTTTYAPSTIFTPYVAQAVAPYTYLRFMFGTNWNKSTNWSDRTTISYASQHKILPGDNAFEGNQMAFEYMVKIANDNNKDLYLVVPDRANTDYITKLAQLTLYGSDGLNPYTSPQTNPVWAPLKSNLHLYVEYTNEAWNFSFDQAHDLYDGPIGAQQEIANNPNSPLIYDGNTDGNLIWHRNYANRALNVSKIFRSIYGDSAMGSRVRPLLFWQYADLNNTAEDELLFLNDYYNNADGIQHVSDPHPLSYYFWGGGGAVYFNSNNDSASSVDALFASGIPQDSYQNMINIEARWARSYGLHFMSYEGSWGISGTVGDQGRVDARAKQALITSFNDFVKAGGENYTVGTFGQWNNFKTASTYPLVQAAAVVNDPNYALPAITQGLEVSATSPTIIGGPHYSITRTGLSGATTNLGNETDYLLRVDASGSYQIAVSAGNSASGGAIGVYIDSVLLTTITVPNTGGTSSFQTVVAGSTSLSAGLHSVTLRASAQPSGANAGTVNALLIQPGTGTPPTIPSPGALPSGWMSQDIGSVGQVGSASLDNGTLHITASGSDISGTADSFHFVYQAVTGDATIIARTTWLGDSNPYAKVGVMIRDSLDQSAANAITYYSPSGDTTFQERVTDNGSTNHGTPPQFDSPTWLKLVRSGSTITGFISHDGTTWTQTGSDTFAFPQTVYVGLAVDAHNNGTLVTGDLDNISLNGVAFVNSNPTPTPTSTPTPTPTSTPTSTPTPTPSGWTTCASENGTCSFSGTMVVRYGANNQFFYKTATTSIACNNATFGDPLVGTVKACAFASVPPTSWTFCASENGTCAVPGTVTVAYGANSSYYYKTVTNSISCNNATFGDPLVGTFKGCYYK</sequence>
<dbReference type="Gene3D" id="2.60.120.200">
    <property type="match status" value="1"/>
</dbReference>
<dbReference type="Proteomes" id="UP000287352">
    <property type="component" value="Unassembled WGS sequence"/>
</dbReference>
<dbReference type="Gene3D" id="2.60.120.260">
    <property type="entry name" value="Galactose-binding domain-like"/>
    <property type="match status" value="1"/>
</dbReference>
<proteinExistence type="predicted"/>
<dbReference type="Pfam" id="PF03422">
    <property type="entry name" value="CBM_6"/>
    <property type="match status" value="1"/>
</dbReference>